<feature type="signal peptide" evidence="1">
    <location>
        <begin position="1"/>
        <end position="19"/>
    </location>
</feature>
<dbReference type="AlphaFoldDB" id="M4C579"/>
<dbReference type="EnsemblProtists" id="HpaT814254">
    <property type="protein sequence ID" value="HpaP814254"/>
    <property type="gene ID" value="HpaG814254"/>
</dbReference>
<gene>
    <name evidence="2" type="primary">HaRxL55</name>
</gene>
<evidence type="ECO:0000313" key="3">
    <source>
        <dbReference type="EnsemblProtists" id="HpaP814254"/>
    </source>
</evidence>
<dbReference type="InParanoid" id="M4C579"/>
<evidence type="ECO:0000313" key="2">
    <source>
        <dbReference type="EMBL" id="BAP68790.1"/>
    </source>
</evidence>
<feature type="chain" id="PRO_5009704553" evidence="1">
    <location>
        <begin position="20"/>
        <end position="321"/>
    </location>
</feature>
<organism evidence="3 4">
    <name type="scientific">Hyaloperonospora arabidopsidis (strain Emoy2)</name>
    <name type="common">Downy mildew agent</name>
    <name type="synonym">Peronospora arabidopsidis</name>
    <dbReference type="NCBI Taxonomy" id="559515"/>
    <lineage>
        <taxon>Eukaryota</taxon>
        <taxon>Sar</taxon>
        <taxon>Stramenopiles</taxon>
        <taxon>Oomycota</taxon>
        <taxon>Peronosporomycetes</taxon>
        <taxon>Peronosporales</taxon>
        <taxon>Peronosporaceae</taxon>
        <taxon>Hyaloperonospora</taxon>
    </lineage>
</organism>
<sequence length="321" mass="35234">MRPPIILLASTAVSVCITGAPEVTNSSTKEADISSSVPFVGDDSINAPANRRLRAHDAVGGEERAPVPSSLTTEILKKTELAVRKLYDGTNRPNSLSMHAWRSVINADSKIMKHVIAVAERKNQRVPQQTPNGETTGDDMSGLVLTAQANHLQGEIDKLPIMKWMTGKTTGELVDVLKEHKFYNTFSYTRVQALTVVLENFNDAMKTKIKLFDTLVGVYGGVAKYARVLSIAKAGVLTGKMILPLQTELVKSLHWETLDDLLVLLKLDLKRDSLTYEALDTVVTCAALRYKLSVDDALYATFTGLRAMYTDEIVKDAIKKG</sequence>
<dbReference type="EMBL" id="AB922215">
    <property type="protein sequence ID" value="BAP68790.1"/>
    <property type="molecule type" value="mRNA"/>
</dbReference>
<dbReference type="VEuPathDB" id="FungiDB:HpaG814254"/>
<dbReference type="EMBL" id="JH598316">
    <property type="status" value="NOT_ANNOTATED_CDS"/>
    <property type="molecule type" value="Genomic_DNA"/>
</dbReference>
<accession>M4C579</accession>
<reference evidence="3" key="3">
    <citation type="submission" date="2015-06" db="UniProtKB">
        <authorList>
            <consortium name="EnsemblProtists"/>
        </authorList>
    </citation>
    <scope>IDENTIFICATION</scope>
    <source>
        <strain evidence="3">Emoy2</strain>
    </source>
</reference>
<protein>
    <submittedName>
        <fullName evidence="2">RxLR effector candidate protein</fullName>
    </submittedName>
</protein>
<reference evidence="4" key="1">
    <citation type="journal article" date="2010" name="Science">
        <title>Signatures of adaptation to obligate biotrophy in the Hyaloperonospora arabidopsidis genome.</title>
        <authorList>
            <person name="Baxter L."/>
            <person name="Tripathy S."/>
            <person name="Ishaque N."/>
            <person name="Boot N."/>
            <person name="Cabral A."/>
            <person name="Kemen E."/>
            <person name="Thines M."/>
            <person name="Ah-Fong A."/>
            <person name="Anderson R."/>
            <person name="Badejoko W."/>
            <person name="Bittner-Eddy P."/>
            <person name="Boore J.L."/>
            <person name="Chibucos M.C."/>
            <person name="Coates M."/>
            <person name="Dehal P."/>
            <person name="Delehaunty K."/>
            <person name="Dong S."/>
            <person name="Downton P."/>
            <person name="Dumas B."/>
            <person name="Fabro G."/>
            <person name="Fronick C."/>
            <person name="Fuerstenberg S.I."/>
            <person name="Fulton L."/>
            <person name="Gaulin E."/>
            <person name="Govers F."/>
            <person name="Hughes L."/>
            <person name="Humphray S."/>
            <person name="Jiang R.H."/>
            <person name="Judelson H."/>
            <person name="Kamoun S."/>
            <person name="Kyung K."/>
            <person name="Meijer H."/>
            <person name="Minx P."/>
            <person name="Morris P."/>
            <person name="Nelson J."/>
            <person name="Phuntumart V."/>
            <person name="Qutob D."/>
            <person name="Rehmany A."/>
            <person name="Rougon-Cardoso A."/>
            <person name="Ryden P."/>
            <person name="Torto-Alalibo T."/>
            <person name="Studholme D."/>
            <person name="Wang Y."/>
            <person name="Win J."/>
            <person name="Wood J."/>
            <person name="Clifton S.W."/>
            <person name="Rogers J."/>
            <person name="Van den Ackerveken G."/>
            <person name="Jones J.D."/>
            <person name="McDowell J.M."/>
            <person name="Beynon J."/>
            <person name="Tyler B.M."/>
        </authorList>
    </citation>
    <scope>NUCLEOTIDE SEQUENCE [LARGE SCALE GENOMIC DNA]</scope>
    <source>
        <strain evidence="4">Emoy2</strain>
    </source>
</reference>
<keyword evidence="1" id="KW-0732">Signal</keyword>
<dbReference type="Proteomes" id="UP000011713">
    <property type="component" value="Unassembled WGS sequence"/>
</dbReference>
<proteinExistence type="evidence at transcript level"/>
<dbReference type="HOGENOM" id="CLU_867664_0_0_1"/>
<evidence type="ECO:0000313" key="4">
    <source>
        <dbReference type="Proteomes" id="UP000011713"/>
    </source>
</evidence>
<evidence type="ECO:0000256" key="1">
    <source>
        <dbReference type="SAM" id="SignalP"/>
    </source>
</evidence>
<name>M4C579_HYAAE</name>
<keyword evidence="4" id="KW-1185">Reference proteome</keyword>
<reference evidence="2" key="2">
    <citation type="journal article" date="2014" name="PLoS Pathog.">
        <title>Expression profiling during arabidopsis/downy mildew interaction reveals a highly-expressed effector that attenuates responses to salicylic acid.</title>
        <authorList>
            <person name="Asai S."/>
            <person name="Rallapalli G."/>
            <person name="Piquerez S.J.M."/>
            <person name="Caillaud M.C."/>
            <person name="Furzer O.J."/>
            <person name="Ishaque N."/>
            <person name="Wirthmueller L."/>
            <person name="Fabro G."/>
            <person name="Shirasu K."/>
            <person name="Jones J.D.G."/>
        </authorList>
    </citation>
    <scope>NUCLEOTIDE SEQUENCE</scope>
    <source>
        <strain evidence="2">Emoy2</strain>
    </source>
</reference>